<feature type="transmembrane region" description="Helical" evidence="7">
    <location>
        <begin position="1011"/>
        <end position="1034"/>
    </location>
</feature>
<keyword evidence="7" id="KW-1133">Transmembrane helix</keyword>
<keyword evidence="4 5" id="KW-0472">Membrane</keyword>
<dbReference type="Gene3D" id="2.60.40.1230">
    <property type="match status" value="1"/>
</dbReference>
<dbReference type="SUPFAM" id="SSF49348">
    <property type="entry name" value="Clathrin adaptor appendage domain"/>
    <property type="match status" value="1"/>
</dbReference>
<evidence type="ECO:0000259" key="8">
    <source>
        <dbReference type="Pfam" id="PF01602"/>
    </source>
</evidence>
<dbReference type="VEuPathDB" id="TriTrypDB:ECC02_000828"/>
<dbReference type="SUPFAM" id="SSF48371">
    <property type="entry name" value="ARM repeat"/>
    <property type="match status" value="1"/>
</dbReference>
<dbReference type="GO" id="GO:0035615">
    <property type="term" value="F:clathrin adaptor activity"/>
    <property type="evidence" value="ECO:0007669"/>
    <property type="project" value="InterPro"/>
</dbReference>
<keyword evidence="7" id="KW-0812">Transmembrane</keyword>
<keyword evidence="3 5" id="KW-0653">Protein transport</keyword>
<comment type="caution">
    <text evidence="9">The sequence shown here is derived from an EMBL/GenBank/DDBJ whole genome shotgun (WGS) entry which is preliminary data.</text>
</comment>
<dbReference type="InterPro" id="IPR002553">
    <property type="entry name" value="Clathrin/coatomer_adapt-like_N"/>
</dbReference>
<comment type="similarity">
    <text evidence="5">Belongs to the adaptor complexes large subunit family.</text>
</comment>
<evidence type="ECO:0000313" key="9">
    <source>
        <dbReference type="EMBL" id="KAF5225899.1"/>
    </source>
</evidence>
<feature type="transmembrane region" description="Helical" evidence="7">
    <location>
        <begin position="12"/>
        <end position="45"/>
    </location>
</feature>
<evidence type="ECO:0000256" key="3">
    <source>
        <dbReference type="ARBA" id="ARBA00022927"/>
    </source>
</evidence>
<comment type="subcellular location">
    <subcellularLocation>
        <location evidence="1">Endomembrane system</location>
        <topology evidence="1">Peripheral membrane protein</topology>
    </subcellularLocation>
    <subcellularLocation>
        <location evidence="5">Membrane</location>
        <location evidence="5">Coated pit</location>
    </subcellularLocation>
</comment>
<feature type="transmembrane region" description="Helical" evidence="7">
    <location>
        <begin position="1046"/>
        <end position="1071"/>
    </location>
</feature>
<evidence type="ECO:0000256" key="1">
    <source>
        <dbReference type="ARBA" id="ARBA00004184"/>
    </source>
</evidence>
<feature type="binding site" evidence="6">
    <location>
        <position position="106"/>
    </location>
    <ligand>
        <name>a 1,2-diacyl-sn-glycero-3-phospho-(1D-myo-inositol-3,4,5-trisphosphate)</name>
        <dbReference type="ChEBI" id="CHEBI:57836"/>
    </ligand>
</feature>
<protein>
    <recommendedName>
        <fullName evidence="5">AP-2 complex subunit alpha</fullName>
    </recommendedName>
</protein>
<comment type="function">
    <text evidence="5">Adaptins are components of the adaptor complexes which link clathrin to receptors in coated vesicles. Clathrin-associated protein complexes are believed to interact with the cytoplasmic tails of membrane proteins, leading to their selection and concentration.</text>
</comment>
<accession>A0A7J6YH52</accession>
<feature type="domain" description="Clathrin/coatomer adaptor adaptin-like N-terminal" evidence="8">
    <location>
        <begin position="82"/>
        <end position="654"/>
    </location>
</feature>
<dbReference type="InterPro" id="IPR013041">
    <property type="entry name" value="Clathrin_app_Ig-like_sf"/>
</dbReference>
<feature type="binding site" evidence="6">
    <location>
        <begin position="63"/>
        <end position="64"/>
    </location>
    <ligand>
        <name>a 1,2-diacyl-sn-glycero-3-phospho-(1D-myo-inositol-3,4,5-trisphosphate)</name>
        <dbReference type="ChEBI" id="CHEBI:57836"/>
    </ligand>
</feature>
<dbReference type="InterPro" id="IPR050840">
    <property type="entry name" value="Adaptor_Complx_Large_Subunit"/>
</dbReference>
<gene>
    <name evidence="9" type="ORF">ECC02_000828</name>
</gene>
<dbReference type="VEuPathDB" id="TriTrypDB:BCY84_12817"/>
<keyword evidence="5" id="KW-0168">Coated pit</keyword>
<dbReference type="PANTHER" id="PTHR22780">
    <property type="entry name" value="ADAPTIN, ALPHA/GAMMA/EPSILON"/>
    <property type="match status" value="1"/>
</dbReference>
<dbReference type="GO" id="GO:0006886">
    <property type="term" value="P:intracellular protein transport"/>
    <property type="evidence" value="ECO:0007669"/>
    <property type="project" value="UniProtKB-UniRule"/>
</dbReference>
<evidence type="ECO:0000313" key="10">
    <source>
        <dbReference type="Proteomes" id="UP000583944"/>
    </source>
</evidence>
<reference evidence="9 10" key="1">
    <citation type="journal article" date="2019" name="Genome Biol. Evol.">
        <title>Nanopore Sequencing Significantly Improves Genome Assembly of the Protozoan Parasite Trypanosoma cruzi.</title>
        <authorList>
            <person name="Diaz-Viraque F."/>
            <person name="Pita S."/>
            <person name="Greif G."/>
            <person name="de Souza R.C.M."/>
            <person name="Iraola G."/>
            <person name="Robello C."/>
        </authorList>
    </citation>
    <scope>NUCLEOTIDE SEQUENCE [LARGE SCALE GENOMIC DNA]</scope>
    <source>
        <strain evidence="9 10">Berenice</strain>
    </source>
</reference>
<dbReference type="PIRSF" id="PIRSF037091">
    <property type="entry name" value="AP2_complex_alpha"/>
    <property type="match status" value="1"/>
</dbReference>
<evidence type="ECO:0000256" key="4">
    <source>
        <dbReference type="ARBA" id="ARBA00023136"/>
    </source>
</evidence>
<dbReference type="Pfam" id="PF01602">
    <property type="entry name" value="Adaptin_N"/>
    <property type="match status" value="1"/>
</dbReference>
<evidence type="ECO:0000256" key="6">
    <source>
        <dbReference type="PIRSR" id="PIRSR037091-1"/>
    </source>
</evidence>
<dbReference type="InterPro" id="IPR017104">
    <property type="entry name" value="AP2_complex_asu"/>
</dbReference>
<evidence type="ECO:0000256" key="2">
    <source>
        <dbReference type="ARBA" id="ARBA00022448"/>
    </source>
</evidence>
<name>A0A7J6YH52_TRYCR</name>
<keyword evidence="2 5" id="KW-0813">Transport</keyword>
<dbReference type="GO" id="GO:0072583">
    <property type="term" value="P:clathrin-dependent endocytosis"/>
    <property type="evidence" value="ECO:0007669"/>
    <property type="project" value="InterPro"/>
</dbReference>
<feature type="binding site" evidence="6">
    <location>
        <begin position="110"/>
        <end position="114"/>
    </location>
    <ligand>
        <name>a 1,2-diacyl-sn-glycero-3-phospho-(1D-myo-inositol-3,4,5-trisphosphate)</name>
        <dbReference type="ChEBI" id="CHEBI:57836"/>
    </ligand>
</feature>
<evidence type="ECO:0000256" key="5">
    <source>
        <dbReference type="PIRNR" id="PIRNR037091"/>
    </source>
</evidence>
<dbReference type="Proteomes" id="UP000583944">
    <property type="component" value="Unassembled WGS sequence"/>
</dbReference>
<keyword evidence="5" id="KW-0254">Endocytosis</keyword>
<proteinExistence type="inferred from homology"/>
<sequence length="1072" mass="120711">MFHFSGTNALVFIVYCIYIYMYTLCICTTPSLFFFFLLLFSCYLFYRNCTSKEVKDCGKMDMRGLAHFIQDVRKATSSPADEKKRVDVELVKIRSKFRNTAEMTTYDRRKYVCKLMFIAMLGYPVEFGHMEGVKLLALKSPAEKLIGYLSATVFLHENHSLLTLATHMIYKDLLSEQEFNINLALTAIANAGGKDFAEVMSSGVKSILLSDRWNVHVRKKAVLTYLRIYRKYPDVVDLGDVIPVVTDLLLSPLLGMSGCAAVFLTGCLNKSNFHLFHSVPSRVIELLGRIILEKQTEPGYVYYGVPAPWLQAMSMRLLRGFPVPTDSLLKEKILLVLRRIVQATDRVLRDAQTQQKQKGTMNRVSAMNAVFSEVVLLVVQWDLDSRLHNECLDVLSGFVMEKKDSNLRYLGFSLLSQLCSARSSYNDYRTYCRQYQPQVVVALHDPDVSIRTKALDVTVCMCDAETFTEGIGALLSYLPIADGLFKENLVLAISHLAEVYCVDYGWYVDTILSVIAHAGSLTPQFIIYRVVNVIINHKYVQKRAATTLFSLLKIRKTVPEVLLRVAAIVLGEFGYQIAVNAESTPLMQVTVLQNHLKDASEETQSLLLSTFVKLYNYYDIAVREKILNTLCQYRSSFNVELQQRAMEYVGLIELGNDELLQKVLEPLPSFKEDDFSLVLPGRAQREEANVAVSLNISRDKREKLVAPRADKEPDKLNSSDLLVINRDVPLNSGGESDVDLEALFTVNSTMQLDRMAKENELLRRRFIFLLEEPSGVLYSDEFVELHCEQQYRGADARVTVTVRNKMAVGLEKVHVEITGVDVGLLLQSRNERGDIASSGVLRVEFVARSWAPFREAPTVRLSYKRPGECTTETKILALPIVTTRFLSPYDEKDEMAYDTLCKQMNSASVQTRRLSAGCVTHNGAIEEALKGMGFCVIHPVDSTEWKAMAAHATQSHGILSYEPAVVKVFSHAPGAFTAQVITKSHVLSAAISDVLEQALLSKEQTECEEKFSVFGGNLTTLLSGVTCFFFFFCISLSHTFSFPAHCCALLLFTLLRLTVSFLSLPFLWFFAP</sequence>
<dbReference type="InterPro" id="IPR011989">
    <property type="entry name" value="ARM-like"/>
</dbReference>
<dbReference type="GO" id="GO:0030122">
    <property type="term" value="C:AP-2 adaptor complex"/>
    <property type="evidence" value="ECO:0007669"/>
    <property type="project" value="InterPro"/>
</dbReference>
<organism evidence="9 10">
    <name type="scientific">Trypanosoma cruzi</name>
    <dbReference type="NCBI Taxonomy" id="5693"/>
    <lineage>
        <taxon>Eukaryota</taxon>
        <taxon>Discoba</taxon>
        <taxon>Euglenozoa</taxon>
        <taxon>Kinetoplastea</taxon>
        <taxon>Metakinetoplastina</taxon>
        <taxon>Trypanosomatida</taxon>
        <taxon>Trypanosomatidae</taxon>
        <taxon>Trypanosoma</taxon>
        <taxon>Schizotrypanum</taxon>
    </lineage>
</organism>
<evidence type="ECO:0000256" key="7">
    <source>
        <dbReference type="SAM" id="Phobius"/>
    </source>
</evidence>
<feature type="binding site" evidence="6">
    <location>
        <position position="96"/>
    </location>
    <ligand>
        <name>a 1,2-diacyl-sn-glycero-3-phospho-(1D-myo-inositol-3,4,5-trisphosphate)</name>
        <dbReference type="ChEBI" id="CHEBI:57836"/>
    </ligand>
</feature>
<dbReference type="EMBL" id="JABDHM010000004">
    <property type="protein sequence ID" value="KAF5225899.1"/>
    <property type="molecule type" value="Genomic_DNA"/>
</dbReference>
<dbReference type="Gene3D" id="1.25.10.10">
    <property type="entry name" value="Leucine-rich Repeat Variant"/>
    <property type="match status" value="1"/>
</dbReference>
<dbReference type="InterPro" id="IPR016024">
    <property type="entry name" value="ARM-type_fold"/>
</dbReference>
<dbReference type="AlphaFoldDB" id="A0A7J6YH52"/>